<dbReference type="PANTHER" id="PTHR10927:SF2">
    <property type="entry name" value="RESTRICTION OF TELOMERE CAPPING PROTEIN 3"/>
    <property type="match status" value="1"/>
</dbReference>
<dbReference type="InterPro" id="IPR039100">
    <property type="entry name" value="Sdo1/SBDS-like"/>
</dbReference>
<evidence type="ECO:0000256" key="1">
    <source>
        <dbReference type="SAM" id="MobiDB-lite"/>
    </source>
</evidence>
<accession>A0A8H8S437</accession>
<sequence length="114" mass="12429">MPRGEANQTKIHYKGTDEDFIIFVDDAKAARDWKNDKSIPLAQVVSSFNIFVTHKHGAQGTMDAASHATLDNEFGTHVDEEVIKQIIEKGTLQESEAAGRSSSTNDSMGARAGH</sequence>
<name>A0A8H8S437_9HELO</name>
<dbReference type="Proteomes" id="UP000443090">
    <property type="component" value="Unassembled WGS sequence"/>
</dbReference>
<comment type="caution">
    <text evidence="3">The sequence shown here is derived from an EMBL/GenBank/DDBJ whole genome shotgun (WGS) entry which is preliminary data.</text>
</comment>
<organism evidence="3 4">
    <name type="scientific">Lachnellula occidentalis</name>
    <dbReference type="NCBI Taxonomy" id="215460"/>
    <lineage>
        <taxon>Eukaryota</taxon>
        <taxon>Fungi</taxon>
        <taxon>Dikarya</taxon>
        <taxon>Ascomycota</taxon>
        <taxon>Pezizomycotina</taxon>
        <taxon>Leotiomycetes</taxon>
        <taxon>Helotiales</taxon>
        <taxon>Lachnaceae</taxon>
        <taxon>Lachnellula</taxon>
    </lineage>
</organism>
<proteinExistence type="predicted"/>
<dbReference type="Gene3D" id="3.30.1250.10">
    <property type="entry name" value="Ribosome maturation protein SBDS, N-terminal domain"/>
    <property type="match status" value="1"/>
</dbReference>
<dbReference type="InterPro" id="IPR036786">
    <property type="entry name" value="Ribosome_mat_SBDS_N_sf"/>
</dbReference>
<feature type="region of interest" description="Disordered" evidence="1">
    <location>
        <begin position="90"/>
        <end position="114"/>
    </location>
</feature>
<dbReference type="EMBL" id="QGMI01000207">
    <property type="protein sequence ID" value="TVY45115.1"/>
    <property type="molecule type" value="Genomic_DNA"/>
</dbReference>
<dbReference type="InterPro" id="IPR019783">
    <property type="entry name" value="SDO1/SBDS_N"/>
</dbReference>
<dbReference type="PANTHER" id="PTHR10927">
    <property type="entry name" value="RIBOSOME MATURATION PROTEIN SBDS"/>
    <property type="match status" value="1"/>
</dbReference>
<reference evidence="3 4" key="1">
    <citation type="submission" date="2018-05" db="EMBL/GenBank/DDBJ databases">
        <title>Genome sequencing and assembly of the regulated plant pathogen Lachnellula willkommii and related sister species for the development of diagnostic species identification markers.</title>
        <authorList>
            <person name="Giroux E."/>
            <person name="Bilodeau G."/>
        </authorList>
    </citation>
    <scope>NUCLEOTIDE SEQUENCE [LARGE SCALE GENOMIC DNA]</scope>
    <source>
        <strain evidence="3 4">CBS 160.35</strain>
    </source>
</reference>
<evidence type="ECO:0000259" key="2">
    <source>
        <dbReference type="Pfam" id="PF01172"/>
    </source>
</evidence>
<dbReference type="OrthoDB" id="2567806at2759"/>
<dbReference type="AlphaFoldDB" id="A0A8H8S437"/>
<evidence type="ECO:0000313" key="4">
    <source>
        <dbReference type="Proteomes" id="UP000443090"/>
    </source>
</evidence>
<dbReference type="Pfam" id="PF01172">
    <property type="entry name" value="SBDS_N"/>
    <property type="match status" value="1"/>
</dbReference>
<evidence type="ECO:0000313" key="3">
    <source>
        <dbReference type="EMBL" id="TVY45115.1"/>
    </source>
</evidence>
<keyword evidence="4" id="KW-1185">Reference proteome</keyword>
<feature type="domain" description="Ribosome maturation protein SDO1/SBDS N-terminal" evidence="2">
    <location>
        <begin position="7"/>
        <end position="98"/>
    </location>
</feature>
<protein>
    <submittedName>
        <fullName evidence="3">SDO1-like protein</fullName>
    </submittedName>
</protein>
<gene>
    <name evidence="3" type="ORF">LOCC1_G002607</name>
</gene>
<dbReference type="SUPFAM" id="SSF89895">
    <property type="entry name" value="FYSH domain"/>
    <property type="match status" value="1"/>
</dbReference>